<dbReference type="GO" id="GO:0005524">
    <property type="term" value="F:ATP binding"/>
    <property type="evidence" value="ECO:0007669"/>
    <property type="project" value="UniProtKB-KW"/>
</dbReference>
<dbReference type="PANTHER" id="PTHR32071">
    <property type="entry name" value="TRANSCRIPTIONAL REGULATORY PROTEIN"/>
    <property type="match status" value="1"/>
</dbReference>
<dbReference type="InterPro" id="IPR027417">
    <property type="entry name" value="P-loop_NTPase"/>
</dbReference>
<organism evidence="4 5">
    <name type="scientific">Caballeronia ptereochthonis</name>
    <dbReference type="NCBI Taxonomy" id="1777144"/>
    <lineage>
        <taxon>Bacteria</taxon>
        <taxon>Pseudomonadati</taxon>
        <taxon>Pseudomonadota</taxon>
        <taxon>Betaproteobacteria</taxon>
        <taxon>Burkholderiales</taxon>
        <taxon>Burkholderiaceae</taxon>
        <taxon>Caballeronia</taxon>
    </lineage>
</organism>
<proteinExistence type="predicted"/>
<evidence type="ECO:0000259" key="3">
    <source>
        <dbReference type="PROSITE" id="PS50045"/>
    </source>
</evidence>
<evidence type="ECO:0000313" key="5">
    <source>
        <dbReference type="Proteomes" id="UP000054978"/>
    </source>
</evidence>
<dbReference type="Gene3D" id="1.10.8.60">
    <property type="match status" value="1"/>
</dbReference>
<dbReference type="GO" id="GO:0006355">
    <property type="term" value="P:regulation of DNA-templated transcription"/>
    <property type="evidence" value="ECO:0007669"/>
    <property type="project" value="InterPro"/>
</dbReference>
<comment type="caution">
    <text evidence="4">The sequence shown here is derived from an EMBL/GenBank/DDBJ whole genome shotgun (WGS) entry which is preliminary data.</text>
</comment>
<keyword evidence="5" id="KW-1185">Reference proteome</keyword>
<dbReference type="Gene3D" id="3.40.50.300">
    <property type="entry name" value="P-loop containing nucleotide triphosphate hydrolases"/>
    <property type="match status" value="1"/>
</dbReference>
<sequence>MIEQGRAATLTHTVTSADLAPAHAQAAGERYPEVLSTPALLALFLDEISELPIDVQAKLLRVLQEREVTCIGDTPGIPVDVRIICASNRDLASMVLAKTFREDLYYRCNVIEITTPPLRERREDIRAMAEFFLARYCTRMHKPTPEIAEQALLQMESHDWPGNVREMENLVETIVNFNEGERIVDASSFLGGASVPQAGSALGSGARRDRSRARGVQLQRDELREAVPACMATATRATSPCQA</sequence>
<dbReference type="AlphaFoldDB" id="A0A158C3J3"/>
<evidence type="ECO:0000256" key="2">
    <source>
        <dbReference type="ARBA" id="ARBA00022840"/>
    </source>
</evidence>
<dbReference type="PROSITE" id="PS50045">
    <property type="entry name" value="SIGMA54_INTERACT_4"/>
    <property type="match status" value="1"/>
</dbReference>
<evidence type="ECO:0000256" key="1">
    <source>
        <dbReference type="ARBA" id="ARBA00022741"/>
    </source>
</evidence>
<dbReference type="Pfam" id="PF00158">
    <property type="entry name" value="Sigma54_activat"/>
    <property type="match status" value="1"/>
</dbReference>
<dbReference type="Pfam" id="PF25601">
    <property type="entry name" value="AAA_lid_14"/>
    <property type="match status" value="1"/>
</dbReference>
<keyword evidence="2" id="KW-0067">ATP-binding</keyword>
<reference evidence="4" key="1">
    <citation type="submission" date="2016-01" db="EMBL/GenBank/DDBJ databases">
        <authorList>
            <person name="Peeters C."/>
        </authorList>
    </citation>
    <scope>NUCLEOTIDE SEQUENCE [LARGE SCALE GENOMIC DNA]</scope>
    <source>
        <strain evidence="4">LMG 29326</strain>
    </source>
</reference>
<name>A0A158C3J3_9BURK</name>
<dbReference type="STRING" id="1777144.AWB83_03894"/>
<dbReference type="InterPro" id="IPR058031">
    <property type="entry name" value="AAA_lid_NorR"/>
</dbReference>
<evidence type="ECO:0000313" key="4">
    <source>
        <dbReference type="EMBL" id="SAK76117.1"/>
    </source>
</evidence>
<dbReference type="Proteomes" id="UP000054978">
    <property type="component" value="Unassembled WGS sequence"/>
</dbReference>
<feature type="domain" description="Sigma-54 factor interaction" evidence="3">
    <location>
        <begin position="1"/>
        <end position="176"/>
    </location>
</feature>
<keyword evidence="1" id="KW-0547">Nucleotide-binding</keyword>
<dbReference type="CDD" id="cd00009">
    <property type="entry name" value="AAA"/>
    <property type="match status" value="1"/>
</dbReference>
<accession>A0A158C3J3</accession>
<dbReference type="InterPro" id="IPR002078">
    <property type="entry name" value="Sigma_54_int"/>
</dbReference>
<protein>
    <submittedName>
        <fullName evidence="4">Sigma-54 dependent transcription regulator</fullName>
    </submittedName>
</protein>
<dbReference type="EMBL" id="FCOB02000018">
    <property type="protein sequence ID" value="SAK76117.1"/>
    <property type="molecule type" value="Genomic_DNA"/>
</dbReference>
<dbReference type="SUPFAM" id="SSF52540">
    <property type="entry name" value="P-loop containing nucleoside triphosphate hydrolases"/>
    <property type="match status" value="1"/>
</dbReference>
<dbReference type="RefSeq" id="WP_244197806.1">
    <property type="nucleotide sequence ID" value="NZ_FCOB02000018.1"/>
</dbReference>
<gene>
    <name evidence="4" type="ORF">AWB83_03894</name>
</gene>